<evidence type="ECO:0000313" key="2">
    <source>
        <dbReference type="EMBL" id="MBM7060265.1"/>
    </source>
</evidence>
<dbReference type="Gene3D" id="3.40.50.1820">
    <property type="entry name" value="alpha/beta hydrolase"/>
    <property type="match status" value="1"/>
</dbReference>
<dbReference type="Proteomes" id="UP000717995">
    <property type="component" value="Unassembled WGS sequence"/>
</dbReference>
<dbReference type="GO" id="GO:0016787">
    <property type="term" value="F:hydrolase activity"/>
    <property type="evidence" value="ECO:0007669"/>
    <property type="project" value="UniProtKB-KW"/>
</dbReference>
<dbReference type="PANTHER" id="PTHR43194">
    <property type="entry name" value="HYDROLASE ALPHA/BETA FOLD FAMILY"/>
    <property type="match status" value="1"/>
</dbReference>
<dbReference type="Pfam" id="PF12697">
    <property type="entry name" value="Abhydrolase_6"/>
    <property type="match status" value="1"/>
</dbReference>
<evidence type="ECO:0000313" key="3">
    <source>
        <dbReference type="Proteomes" id="UP000717995"/>
    </source>
</evidence>
<dbReference type="InterPro" id="IPR029058">
    <property type="entry name" value="AB_hydrolase_fold"/>
</dbReference>
<evidence type="ECO:0000259" key="1">
    <source>
        <dbReference type="Pfam" id="PF12697"/>
    </source>
</evidence>
<name>A0ABS2IB67_9GAMM</name>
<dbReference type="InterPro" id="IPR050228">
    <property type="entry name" value="Carboxylesterase_BioH"/>
</dbReference>
<sequence>MKPDIVFIHGMWSRHTVWRDWEAMFRARGYNCVALDLPGHEEHGSDTLLARVALEQYVNAVVKVARGLQRPVLIGHSLGGLIGQLAAQRLDLAGLVLVNSAAPGQVFPLRPAMLPGLVRHFSKWALWRKTFRLSAWEADYLVFNRLPAAAREDCRKLLIAESGKVAYEVGFGVLNLARSNRVQKERVSCPMLALAGGRDRIIPRAVSRGMARWYGQQLDYREYPAQGHWLLGEPGWEGHVERVMAWIETFEQPQAIAAARAALTP</sequence>
<dbReference type="SUPFAM" id="SSF53474">
    <property type="entry name" value="alpha/beta-Hydrolases"/>
    <property type="match status" value="1"/>
</dbReference>
<accession>A0ABS2IB67</accession>
<dbReference type="PANTHER" id="PTHR43194:SF2">
    <property type="entry name" value="PEROXISOMAL MEMBRANE PROTEIN LPX1"/>
    <property type="match status" value="1"/>
</dbReference>
<reference evidence="2 3" key="1">
    <citation type="submission" date="2021-02" db="EMBL/GenBank/DDBJ databases">
        <authorList>
            <person name="Lee D.-H."/>
        </authorList>
    </citation>
    <scope>NUCLEOTIDE SEQUENCE [LARGE SCALE GENOMIC DNA]</scope>
    <source>
        <strain evidence="2 3">UL073</strain>
    </source>
</reference>
<keyword evidence="3" id="KW-1185">Reference proteome</keyword>
<dbReference type="InterPro" id="IPR000073">
    <property type="entry name" value="AB_hydrolase_1"/>
</dbReference>
<proteinExistence type="predicted"/>
<dbReference type="EMBL" id="JAFEUP010000002">
    <property type="protein sequence ID" value="MBM7060265.1"/>
    <property type="molecule type" value="Genomic_DNA"/>
</dbReference>
<gene>
    <name evidence="2" type="ORF">JQX08_06060</name>
</gene>
<comment type="caution">
    <text evidence="2">The sequence shown here is derived from an EMBL/GenBank/DDBJ whole genome shotgun (WGS) entry which is preliminary data.</text>
</comment>
<dbReference type="RefSeq" id="WP_204915391.1">
    <property type="nucleotide sequence ID" value="NZ_JAFEUP010000002.1"/>
</dbReference>
<feature type="domain" description="AB hydrolase-1" evidence="1">
    <location>
        <begin position="5"/>
        <end position="234"/>
    </location>
</feature>
<organism evidence="2 3">
    <name type="scientific">Zestomonas insulae</name>
    <dbReference type="NCBI Taxonomy" id="2809017"/>
    <lineage>
        <taxon>Bacteria</taxon>
        <taxon>Pseudomonadati</taxon>
        <taxon>Pseudomonadota</taxon>
        <taxon>Gammaproteobacteria</taxon>
        <taxon>Pseudomonadales</taxon>
        <taxon>Pseudomonadaceae</taxon>
        <taxon>Zestomonas</taxon>
    </lineage>
</organism>
<protein>
    <submittedName>
        <fullName evidence="2">Alpha/beta hydrolase</fullName>
    </submittedName>
</protein>
<keyword evidence="2" id="KW-0378">Hydrolase</keyword>